<name>A0ABM1TBB0_LIMPO</name>
<dbReference type="InterPro" id="IPR018494">
    <property type="entry name" value="Oxysterol-bd_CS"/>
</dbReference>
<dbReference type="SUPFAM" id="SSF50729">
    <property type="entry name" value="PH domain-like"/>
    <property type="match status" value="1"/>
</dbReference>
<evidence type="ECO:0000313" key="8">
    <source>
        <dbReference type="Proteomes" id="UP000694941"/>
    </source>
</evidence>
<dbReference type="PROSITE" id="PS50003">
    <property type="entry name" value="PH_DOMAIN"/>
    <property type="match status" value="1"/>
</dbReference>
<evidence type="ECO:0000259" key="7">
    <source>
        <dbReference type="PROSITE" id="PS50003"/>
    </source>
</evidence>
<evidence type="ECO:0000313" key="9">
    <source>
        <dbReference type="RefSeq" id="XP_022253166.1"/>
    </source>
</evidence>
<dbReference type="PROSITE" id="PS01013">
    <property type="entry name" value="OSBP"/>
    <property type="match status" value="1"/>
</dbReference>
<gene>
    <name evidence="9" type="primary">LOC106469057</name>
</gene>
<dbReference type="GeneID" id="106469057"/>
<evidence type="ECO:0000256" key="1">
    <source>
        <dbReference type="ARBA" id="ARBA00022448"/>
    </source>
</evidence>
<dbReference type="InterPro" id="IPR011993">
    <property type="entry name" value="PH-like_dom_sf"/>
</dbReference>
<dbReference type="InterPro" id="IPR000648">
    <property type="entry name" value="Oxysterol-bd"/>
</dbReference>
<dbReference type="Gene3D" id="2.40.160.120">
    <property type="match status" value="1"/>
</dbReference>
<dbReference type="PANTHER" id="PTHR10972:SF141">
    <property type="entry name" value="OXYSTEROL-BINDING PROTEIN"/>
    <property type="match status" value="1"/>
</dbReference>
<dbReference type="SUPFAM" id="SSF144000">
    <property type="entry name" value="Oxysterol-binding protein-like"/>
    <property type="match status" value="1"/>
</dbReference>
<dbReference type="PANTHER" id="PTHR10972">
    <property type="entry name" value="OXYSTEROL-BINDING PROTEIN-RELATED"/>
    <property type="match status" value="1"/>
</dbReference>
<keyword evidence="1 5" id="KW-0813">Transport</keyword>
<dbReference type="Gene3D" id="2.30.29.30">
    <property type="entry name" value="Pleckstrin-homology domain (PH domain)/Phosphotyrosine-binding domain (PTB)"/>
    <property type="match status" value="1"/>
</dbReference>
<evidence type="ECO:0000256" key="2">
    <source>
        <dbReference type="ARBA" id="ARBA00023055"/>
    </source>
</evidence>
<feature type="region of interest" description="Disordered" evidence="6">
    <location>
        <begin position="228"/>
        <end position="253"/>
    </location>
</feature>
<evidence type="ECO:0000256" key="5">
    <source>
        <dbReference type="RuleBase" id="RU003845"/>
    </source>
</evidence>
<feature type="region of interest" description="Disordered" evidence="6">
    <location>
        <begin position="267"/>
        <end position="297"/>
    </location>
</feature>
<dbReference type="RefSeq" id="XP_022253166.1">
    <property type="nucleotide sequence ID" value="XM_022397458.1"/>
</dbReference>
<feature type="compositionally biased region" description="Basic and acidic residues" evidence="6">
    <location>
        <begin position="1"/>
        <end position="32"/>
    </location>
</feature>
<dbReference type="Pfam" id="PF01237">
    <property type="entry name" value="Oxysterol_BP"/>
    <property type="match status" value="1"/>
</dbReference>
<feature type="region of interest" description="Disordered" evidence="6">
    <location>
        <begin position="100"/>
        <end position="126"/>
    </location>
</feature>
<accession>A0ABM1TBB0</accession>
<reference evidence="9" key="1">
    <citation type="submission" date="2025-08" db="UniProtKB">
        <authorList>
            <consortium name="RefSeq"/>
        </authorList>
    </citation>
    <scope>IDENTIFICATION</scope>
    <source>
        <tissue evidence="9">Muscle</tissue>
    </source>
</reference>
<protein>
    <recommendedName>
        <fullName evidence="5">Oxysterol-binding protein</fullName>
    </recommendedName>
</protein>
<dbReference type="Proteomes" id="UP000694941">
    <property type="component" value="Unplaced"/>
</dbReference>
<feature type="domain" description="PH" evidence="7">
    <location>
        <begin position="1"/>
        <end position="88"/>
    </location>
</feature>
<dbReference type="InterPro" id="IPR001849">
    <property type="entry name" value="PH_domain"/>
</dbReference>
<organism evidence="8 9">
    <name type="scientific">Limulus polyphemus</name>
    <name type="common">Atlantic horseshoe crab</name>
    <dbReference type="NCBI Taxonomy" id="6850"/>
    <lineage>
        <taxon>Eukaryota</taxon>
        <taxon>Metazoa</taxon>
        <taxon>Ecdysozoa</taxon>
        <taxon>Arthropoda</taxon>
        <taxon>Chelicerata</taxon>
        <taxon>Merostomata</taxon>
        <taxon>Xiphosura</taxon>
        <taxon>Limulidae</taxon>
        <taxon>Limulus</taxon>
    </lineage>
</organism>
<dbReference type="Gene3D" id="3.30.70.3490">
    <property type="match status" value="1"/>
</dbReference>
<feature type="compositionally biased region" description="Polar residues" evidence="6">
    <location>
        <begin position="242"/>
        <end position="253"/>
    </location>
</feature>
<keyword evidence="3" id="KW-0446">Lipid-binding</keyword>
<feature type="region of interest" description="Disordered" evidence="6">
    <location>
        <begin position="1"/>
        <end position="36"/>
    </location>
</feature>
<evidence type="ECO:0000256" key="6">
    <source>
        <dbReference type="SAM" id="MobiDB-lite"/>
    </source>
</evidence>
<dbReference type="InterPro" id="IPR037239">
    <property type="entry name" value="OSBP_sf"/>
</dbReference>
<keyword evidence="8" id="KW-1185">Reference proteome</keyword>
<keyword evidence="2 5" id="KW-0445">Lipid transport</keyword>
<evidence type="ECO:0000256" key="4">
    <source>
        <dbReference type="RuleBase" id="RU003844"/>
    </source>
</evidence>
<proteinExistence type="inferred from homology"/>
<dbReference type="Gene3D" id="1.10.287.2720">
    <property type="match status" value="1"/>
</dbReference>
<feature type="compositionally biased region" description="Basic and acidic residues" evidence="6">
    <location>
        <begin position="231"/>
        <end position="240"/>
    </location>
</feature>
<comment type="similarity">
    <text evidence="4">Belongs to the OSBP family.</text>
</comment>
<sequence>MKSDIHIASDNATRNEESCEKTWKRRPSELKQKRPRGGVFLAGAEISPSAEDSLAFTVSAASGDIYRLQAHNAKERQTWVDKLRDVADIHNQFIAKENPPLPPWEYQPTLEKRKPVSKDISFSSDTSRTPNVWYLSPDKTTSSDHSVESPIVNPVDTFSGGFVSPREMLTKTECNHQALVKAIENLPPDGKIANPLDKELLLLKATSQATVLCLEQCLSIIQHKTASQAKLQDDSRRKDLMSSGTNVSSLASSPHLLTQMDHTTPFLSISSPGQPVEPVDPSGEVTDEEDDRNEDLGSVDDMKNVVLPLLSQLKLGVDLTKVVFPTFILEPRSLLEMFADYLGHPDIFIRIAEAQSPEKRMIAVVEWFLTSFHVGYKGSAAKKPYNPIIGETFHCSWKVQKKDVCQNLPVSSNSSGMHLLDEEYCMLTYVAEQVSHHPPVSAFYVECPEKKICMNGHVWTKSKFLGMSIGVNMVGEVKVTLVDFQETYIFNLPSAYARSILTSPWVELGGRVTIFCSRSGCSSVLTFHTKPFYGGKLHRVTAEVKNCVGDVFCRVGGEWNGSLTFTYQDGSIKNLNVENLPKVPKRVRPVKNQDENESRKLWHRVTTAIRANDMFAATTEKQILEEKQRREEECREAACVRYQGKLFSFSDSSGWMYKYSLTNFE</sequence>
<evidence type="ECO:0000256" key="3">
    <source>
        <dbReference type="ARBA" id="ARBA00023121"/>
    </source>
</evidence>